<organism evidence="8 9">
    <name type="scientific">Taenia crassiceps</name>
    <dbReference type="NCBI Taxonomy" id="6207"/>
    <lineage>
        <taxon>Eukaryota</taxon>
        <taxon>Metazoa</taxon>
        <taxon>Spiralia</taxon>
        <taxon>Lophotrochozoa</taxon>
        <taxon>Platyhelminthes</taxon>
        <taxon>Cestoda</taxon>
        <taxon>Eucestoda</taxon>
        <taxon>Cyclophyllidea</taxon>
        <taxon>Taeniidae</taxon>
        <taxon>Taenia</taxon>
    </lineage>
</organism>
<feature type="compositionally biased region" description="Polar residues" evidence="6">
    <location>
        <begin position="985"/>
        <end position="1003"/>
    </location>
</feature>
<dbReference type="PANTHER" id="PTHR13402:SF6">
    <property type="entry name" value="SECRETORY 16, ISOFORM I"/>
    <property type="match status" value="1"/>
</dbReference>
<feature type="compositionally biased region" description="Pro residues" evidence="6">
    <location>
        <begin position="1319"/>
        <end position="1329"/>
    </location>
</feature>
<evidence type="ECO:0000313" key="9">
    <source>
        <dbReference type="Proteomes" id="UP001651158"/>
    </source>
</evidence>
<keyword evidence="4" id="KW-0256">Endoplasmic reticulum</keyword>
<evidence type="ECO:0000256" key="3">
    <source>
        <dbReference type="ARBA" id="ARBA00022448"/>
    </source>
</evidence>
<comment type="similarity">
    <text evidence="2">Belongs to the SEC16 family.</text>
</comment>
<feature type="compositionally biased region" description="Polar residues" evidence="6">
    <location>
        <begin position="926"/>
        <end position="972"/>
    </location>
</feature>
<dbReference type="CDD" id="cd09233">
    <property type="entry name" value="ACE1-Sec16-like"/>
    <property type="match status" value="1"/>
</dbReference>
<feature type="region of interest" description="Disordered" evidence="6">
    <location>
        <begin position="888"/>
        <end position="1003"/>
    </location>
</feature>
<feature type="compositionally biased region" description="Low complexity" evidence="6">
    <location>
        <begin position="903"/>
        <end position="918"/>
    </location>
</feature>
<feature type="region of interest" description="Disordered" evidence="6">
    <location>
        <begin position="1019"/>
        <end position="1042"/>
    </location>
</feature>
<dbReference type="Pfam" id="PF12931">
    <property type="entry name" value="TPR_Sec16"/>
    <property type="match status" value="1"/>
</dbReference>
<keyword evidence="5" id="KW-0931">ER-Golgi transport</keyword>
<feature type="region of interest" description="Disordered" evidence="6">
    <location>
        <begin position="480"/>
        <end position="505"/>
    </location>
</feature>
<evidence type="ECO:0000313" key="8">
    <source>
        <dbReference type="EMBL" id="KAL5103237.1"/>
    </source>
</evidence>
<evidence type="ECO:0000256" key="1">
    <source>
        <dbReference type="ARBA" id="ARBA00004240"/>
    </source>
</evidence>
<keyword evidence="9" id="KW-1185">Reference proteome</keyword>
<feature type="domain" description="Sec16 Sec23-binding" evidence="7">
    <location>
        <begin position="567"/>
        <end position="804"/>
    </location>
</feature>
<protein>
    <submittedName>
        <fullName evidence="8">Protein transport protein Sec16A</fullName>
    </submittedName>
</protein>
<evidence type="ECO:0000256" key="5">
    <source>
        <dbReference type="ARBA" id="ARBA00022892"/>
    </source>
</evidence>
<evidence type="ECO:0000256" key="2">
    <source>
        <dbReference type="ARBA" id="ARBA00005927"/>
    </source>
</evidence>
<sequence length="1329" mass="145390">MDHDAGSQSGLNVPQNKLDPANVSVTATVDGNIFREESFSLIDLMSRPTAEQNCSAQPPSNPTYISKSFVEDLVGLQPAVIDNPNPSAVNEKIFMEQASLLPSRSRTPKRSNRHAGNRFNELIHNRSSTPESIASEIRRAQEMVDPISVDPYTQWYHVMQNYYRQFYPGYDFGNSAHQHYRQQMQQHLRHIPKSVVPLMQPTTQSGQQQQQPLAFSRFPLWPTMPHSQSKKNSPQFADYAAYYYQYYLGALAVANGWPIPTGRTTPKIFVEPHIRATLSTPGMLILILPNRPQDGEPGRVELLDASQLASDVVAEVGSRLSQVPVSARKMHHCGLIFSNSYQESNEGPVSTLPDNEEMDDDEVEEEYMRLVNAWDRTDHVLYPGPLSQDTTLKHDVQAFLRGKVEDIQDRMPVDWDSASLLLAYLELLVKNNGIAHPGDVVNLLLGNESSRAYDYSISAVAPSVSPFSMGRVSTLPKLSRHGSFHLNSTPDGTGRGVMNESSGRESPCLLTHASSTVGFSQLQQQQQRSASASSTGGASVSRLLRKGLLADLSGAQEREAAALRRFRELLMHGHPLKALDQACQQSLWGHAFALAQRLGPVPLERVMEKFLARAVHPHDPLLTLYQLTAGEIPSSVDQLAYAGGADTGDWRLHLAMLLSAPEGHEDLAREALERMGESLLARRLLFAAHLCFLLAASSTTYAPPHMPSRIWLIGVAMPKSEEDGSPEGNWHYVMTAMVERAPTEAVQLTEIYEYALALATRDRHFFLPQFLPFKFAYCLRLIDAGFIEKAFRYLELLSNSLSMLLEQEIEEPDLQPIDLRGLFLMASQCLRLAERLCCHPEVGSFEASATSGNCLGGGVSMRSHHSSHWIERLRIVYQRMCSGFGLPTSEQPYVDPVRTPSMQAPEEQQQQQPQLQQPEIKDAAQPTCSRQPSAWNKQPEQSHRQQQQITHEPQYSQPPQTHHQQSILSPDHNSAVVDAHPPPQSNIHDIASSQGQPPSSLSFQPEIISANDTYFQKHESLQKQYQEPVTPHKTSTSSFTTEQSVGSHQAFFVPSLNSTSPNAASEISGYDYFAGIASSQSISRSRTVSMASSRDGSTVASSPSPSSRTVSPSTSTLQPQTTRRISNSGSLLRDQRSRNAASRASPVMTSGGGGVGQVELGRPALTTAPSQPPIVKAPADNHRQAPEQSQLQQPQPEGKSGAAPGKSGWFSGLFGRMRGGGQEIYLPDDSNPSIVWNEAAGCWQDMAGGDLEETAPPPPPPAPPSVATTAPLPSGHVGAVPPLLPPTIHSSSGSGGSTRARYVNVLASSGGGTTKAANPTPPLPTPHPL</sequence>
<name>A0ABR4Q0Z2_9CEST</name>
<dbReference type="EMBL" id="JAKROA010000019">
    <property type="protein sequence ID" value="KAL5103237.1"/>
    <property type="molecule type" value="Genomic_DNA"/>
</dbReference>
<dbReference type="Proteomes" id="UP001651158">
    <property type="component" value="Unassembled WGS sequence"/>
</dbReference>
<reference evidence="8 9" key="1">
    <citation type="journal article" date="2022" name="Front. Cell. Infect. Microbiol.">
        <title>The Genomes of Two Strains of Taenia crassiceps the Animal Model for the Study of Human Cysticercosis.</title>
        <authorList>
            <person name="Bobes R.J."/>
            <person name="Estrada K."/>
            <person name="Rios-Valencia D.G."/>
            <person name="Calderon-Gallegos A."/>
            <person name="de la Torre P."/>
            <person name="Carrero J.C."/>
            <person name="Sanchez-Flores A."/>
            <person name="Laclette J.P."/>
        </authorList>
    </citation>
    <scope>NUCLEOTIDE SEQUENCE [LARGE SCALE GENOMIC DNA]</scope>
    <source>
        <strain evidence="8">WFUcys</strain>
    </source>
</reference>
<accession>A0ABR4Q0Z2</accession>
<evidence type="ECO:0000256" key="4">
    <source>
        <dbReference type="ARBA" id="ARBA00022824"/>
    </source>
</evidence>
<comment type="subcellular location">
    <subcellularLocation>
        <location evidence="1">Endoplasmic reticulum</location>
    </subcellularLocation>
</comment>
<feature type="compositionally biased region" description="Low complexity" evidence="6">
    <location>
        <begin position="1097"/>
        <end position="1122"/>
    </location>
</feature>
<evidence type="ECO:0000259" key="7">
    <source>
        <dbReference type="Pfam" id="PF12931"/>
    </source>
</evidence>
<gene>
    <name evidence="8" type="ORF">TcWFU_003548</name>
</gene>
<dbReference type="PANTHER" id="PTHR13402">
    <property type="entry name" value="RGPR-RELATED"/>
    <property type="match status" value="1"/>
</dbReference>
<feature type="region of interest" description="Disordered" evidence="6">
    <location>
        <begin position="1087"/>
        <end position="1214"/>
    </location>
</feature>
<feature type="region of interest" description="Disordered" evidence="6">
    <location>
        <begin position="1248"/>
        <end position="1329"/>
    </location>
</feature>
<comment type="caution">
    <text evidence="8">The sequence shown here is derived from an EMBL/GenBank/DDBJ whole genome shotgun (WGS) entry which is preliminary data.</text>
</comment>
<proteinExistence type="inferred from homology"/>
<feature type="compositionally biased region" description="Polar residues" evidence="6">
    <location>
        <begin position="1022"/>
        <end position="1042"/>
    </location>
</feature>
<keyword evidence="3" id="KW-0813">Transport</keyword>
<feature type="compositionally biased region" description="Pro residues" evidence="6">
    <location>
        <begin position="1255"/>
        <end position="1264"/>
    </location>
</feature>
<dbReference type="Gene3D" id="1.25.40.1030">
    <property type="match status" value="1"/>
</dbReference>
<dbReference type="InterPro" id="IPR024298">
    <property type="entry name" value="Sec16_Sec23-bd"/>
</dbReference>
<feature type="compositionally biased region" description="Low complexity" evidence="6">
    <location>
        <begin position="1186"/>
        <end position="1196"/>
    </location>
</feature>
<evidence type="ECO:0000256" key="6">
    <source>
        <dbReference type="SAM" id="MobiDB-lite"/>
    </source>
</evidence>